<feature type="domain" description="EF-hand" evidence="6">
    <location>
        <begin position="18"/>
        <end position="53"/>
    </location>
</feature>
<evidence type="ECO:0000313" key="7">
    <source>
        <dbReference type="Proteomes" id="UP000504604"/>
    </source>
</evidence>
<dbReference type="AlphaFoldDB" id="A0A8M8UNY9"/>
<dbReference type="CDD" id="cd00051">
    <property type="entry name" value="EFh"/>
    <property type="match status" value="1"/>
</dbReference>
<dbReference type="SMART" id="SM00054">
    <property type="entry name" value="EFh"/>
    <property type="match status" value="2"/>
</dbReference>
<reference evidence="8" key="1">
    <citation type="submission" date="2025-08" db="UniProtKB">
        <authorList>
            <consortium name="RefSeq"/>
        </authorList>
    </citation>
    <scope>IDENTIFICATION</scope>
</reference>
<dbReference type="InterPro" id="IPR018247">
    <property type="entry name" value="EF_Hand_1_Ca_BS"/>
</dbReference>
<dbReference type="SUPFAM" id="SSF47473">
    <property type="entry name" value="EF-hand"/>
    <property type="match status" value="1"/>
</dbReference>
<dbReference type="GO" id="GO:0008270">
    <property type="term" value="F:zinc ion binding"/>
    <property type="evidence" value="ECO:0007669"/>
    <property type="project" value="UniProtKB-KW"/>
</dbReference>
<dbReference type="GeneID" id="110011753"/>
<dbReference type="InterPro" id="IPR043145">
    <property type="entry name" value="Znf_ZZ_sf"/>
</dbReference>
<dbReference type="CDD" id="cd02249">
    <property type="entry name" value="ZZ"/>
    <property type="match status" value="1"/>
</dbReference>
<keyword evidence="3" id="KW-0862">Zinc</keyword>
<dbReference type="Proteomes" id="UP000504604">
    <property type="component" value="Linkage group LG3"/>
</dbReference>
<dbReference type="GO" id="GO:0005509">
    <property type="term" value="F:calcium ion binding"/>
    <property type="evidence" value="ECO:0007669"/>
    <property type="project" value="InterPro"/>
</dbReference>
<keyword evidence="2" id="KW-0863">Zinc-finger</keyword>
<dbReference type="PROSITE" id="PS00018">
    <property type="entry name" value="EF_HAND_1"/>
    <property type="match status" value="2"/>
</dbReference>
<evidence type="ECO:0000313" key="8">
    <source>
        <dbReference type="RefSeq" id="XP_020548578.1"/>
    </source>
</evidence>
<dbReference type="InterPro" id="IPR002048">
    <property type="entry name" value="EF_hand_dom"/>
</dbReference>
<organism evidence="7 8">
    <name type="scientific">Sesamum indicum</name>
    <name type="common">Oriental sesame</name>
    <name type="synonym">Sesamum orientale</name>
    <dbReference type="NCBI Taxonomy" id="4182"/>
    <lineage>
        <taxon>Eukaryota</taxon>
        <taxon>Viridiplantae</taxon>
        <taxon>Streptophyta</taxon>
        <taxon>Embryophyta</taxon>
        <taxon>Tracheophyta</taxon>
        <taxon>Spermatophyta</taxon>
        <taxon>Magnoliopsida</taxon>
        <taxon>eudicotyledons</taxon>
        <taxon>Gunneridae</taxon>
        <taxon>Pentapetalae</taxon>
        <taxon>asterids</taxon>
        <taxon>lamiids</taxon>
        <taxon>Lamiales</taxon>
        <taxon>Pedaliaceae</taxon>
        <taxon>Sesamum</taxon>
    </lineage>
</organism>
<dbReference type="RefSeq" id="XP_020548578.1">
    <property type="nucleotide sequence ID" value="XM_020692919.1"/>
</dbReference>
<evidence type="ECO:0000256" key="3">
    <source>
        <dbReference type="ARBA" id="ARBA00022833"/>
    </source>
</evidence>
<dbReference type="Gene3D" id="3.30.60.90">
    <property type="match status" value="1"/>
</dbReference>
<dbReference type="InterPro" id="IPR011992">
    <property type="entry name" value="EF-hand-dom_pair"/>
</dbReference>
<evidence type="ECO:0000256" key="2">
    <source>
        <dbReference type="ARBA" id="ARBA00022771"/>
    </source>
</evidence>
<evidence type="ECO:0000259" key="6">
    <source>
        <dbReference type="PROSITE" id="PS50222"/>
    </source>
</evidence>
<evidence type="ECO:0000256" key="5">
    <source>
        <dbReference type="SAM" id="MobiDB-lite"/>
    </source>
</evidence>
<dbReference type="Gene3D" id="1.10.238.10">
    <property type="entry name" value="EF-hand"/>
    <property type="match status" value="1"/>
</dbReference>
<dbReference type="SUPFAM" id="SSF57850">
    <property type="entry name" value="RING/U-box"/>
    <property type="match status" value="1"/>
</dbReference>
<dbReference type="Pfam" id="PF13202">
    <property type="entry name" value="EF-hand_5"/>
    <property type="match status" value="1"/>
</dbReference>
<feature type="domain" description="EF-hand" evidence="6">
    <location>
        <begin position="60"/>
        <end position="87"/>
    </location>
</feature>
<gene>
    <name evidence="8" type="primary">LOC110011753</name>
</gene>
<sequence>MERLRAIADAHYRASPPAVKALAYDFFRALDADGDGKVSLVEFLEFMKLEGYTRLCSPHFFRDLDRDGNGTLDFWEVLTLYYIIKSGRPLCDCCGILIPGTFFSCVECFDGPGGSYSLCIYCYRSNKSSHGHGGRQQFLDTYTLLETKKRFASGRQRGERPAEPRTWETINPTVAGQDTHFHNNGSQPPSWSTTPTPPAAVPAARINKWKAALTALEIALSVGSISTTLCTIL</sequence>
<name>A0A8M8UNY9_SESIN</name>
<dbReference type="PROSITE" id="PS50222">
    <property type="entry name" value="EF_HAND_2"/>
    <property type="match status" value="2"/>
</dbReference>
<proteinExistence type="predicted"/>
<accession>A0A8M8UNY9</accession>
<evidence type="ECO:0000256" key="4">
    <source>
        <dbReference type="ARBA" id="ARBA00022837"/>
    </source>
</evidence>
<keyword evidence="7" id="KW-1185">Reference proteome</keyword>
<keyword evidence="4" id="KW-0106">Calcium</keyword>
<feature type="region of interest" description="Disordered" evidence="5">
    <location>
        <begin position="177"/>
        <end position="199"/>
    </location>
</feature>
<dbReference type="OrthoDB" id="8785703at2759"/>
<dbReference type="KEGG" id="sind:110011753"/>
<protein>
    <submittedName>
        <fullName evidence="8">Uncharacterized protein LOC110011753</fullName>
    </submittedName>
</protein>
<evidence type="ECO:0000256" key="1">
    <source>
        <dbReference type="ARBA" id="ARBA00022723"/>
    </source>
</evidence>
<keyword evidence="1" id="KW-0479">Metal-binding</keyword>